<dbReference type="InterPro" id="IPR026022">
    <property type="entry name" value="PhoU_dom"/>
</dbReference>
<dbReference type="GO" id="GO:0045936">
    <property type="term" value="P:negative regulation of phosphate metabolic process"/>
    <property type="evidence" value="ECO:0007669"/>
    <property type="project" value="InterPro"/>
</dbReference>
<reference evidence="2 3" key="1">
    <citation type="journal article" date="2015" name="Int. J. Syst. Evol. Microbiol.">
        <title>Methanoculleus taiwanensis sp. nov., a methanogen isolated from deep marine sediment at the deformation front area near Taiwan.</title>
        <authorList>
            <person name="Weng C.Y."/>
            <person name="Chen S.C."/>
            <person name="Lai M.C."/>
            <person name="Wu S.Y."/>
            <person name="Lin S."/>
            <person name="Yang T.F."/>
            <person name="Chen P.C."/>
        </authorList>
    </citation>
    <scope>NUCLEOTIDE SEQUENCE [LARGE SCALE GENOMIC DNA]</scope>
    <source>
        <strain evidence="2 3">CYW4</strain>
    </source>
</reference>
<dbReference type="GO" id="GO:0030643">
    <property type="term" value="P:intracellular phosphate ion homeostasis"/>
    <property type="evidence" value="ECO:0007669"/>
    <property type="project" value="InterPro"/>
</dbReference>
<dbReference type="InterPro" id="IPR038078">
    <property type="entry name" value="PhoU-like_sf"/>
</dbReference>
<evidence type="ECO:0000313" key="2">
    <source>
        <dbReference type="EMBL" id="RXE55498.1"/>
    </source>
</evidence>
<dbReference type="RefSeq" id="WP_128694695.1">
    <property type="nucleotide sequence ID" value="NZ_LHQS01000003.1"/>
</dbReference>
<dbReference type="PANTHER" id="PTHR42930">
    <property type="entry name" value="PHOSPHATE-SPECIFIC TRANSPORT SYSTEM ACCESSORY PROTEIN PHOU"/>
    <property type="match status" value="1"/>
</dbReference>
<dbReference type="EMBL" id="LHQS01000003">
    <property type="protein sequence ID" value="RXE55498.1"/>
    <property type="molecule type" value="Genomic_DNA"/>
</dbReference>
<dbReference type="Pfam" id="PF04014">
    <property type="entry name" value="MazE_antitoxin"/>
    <property type="match status" value="1"/>
</dbReference>
<proteinExistence type="predicted"/>
<protein>
    <submittedName>
        <fullName evidence="2">PhoU family transcriptional regulator</fullName>
    </submittedName>
</protein>
<sequence length="338" mass="37274">MEIRKVQITGGSSYVVSLPKEWATSMRIKKNDPLGLVAQNDGTLLITTKLSGETAHRTKLFRVGRSTNPELFFRCLIAAYITGYTTITVASTGRIPPAVRIAVRDFTRIAIGQEVGEESDASITIKDLLNPVEMPFDSTLQRMYIIVRGMHEDAIIGLKAGNRVLAEDVIARDNDVDRLQWLIARQYRLIMSDGSLAKRMGVSTGTATNYLMISRIIERIGDHAVNIAKNSIPLFCEEPDASLIVDIESASRVALAIYDASIRSLFKKDIVEANGSILAVQTLAVQCEEISHTALRQKTAIAVSVGYIAESIRRLGEYSKDISENVINDLVSEEAEMR</sequence>
<dbReference type="InterPro" id="IPR028366">
    <property type="entry name" value="PhoU"/>
</dbReference>
<organism evidence="2 3">
    <name type="scientific">Methanoculleus taiwanensis</name>
    <dbReference type="NCBI Taxonomy" id="1550565"/>
    <lineage>
        <taxon>Archaea</taxon>
        <taxon>Methanobacteriati</taxon>
        <taxon>Methanobacteriota</taxon>
        <taxon>Stenosarchaea group</taxon>
        <taxon>Methanomicrobia</taxon>
        <taxon>Methanomicrobiales</taxon>
        <taxon>Methanomicrobiaceae</taxon>
        <taxon>Methanoculleus</taxon>
    </lineage>
</organism>
<comment type="caution">
    <text evidence="2">The sequence shown here is derived from an EMBL/GenBank/DDBJ whole genome shotgun (WGS) entry which is preliminary data.</text>
</comment>
<dbReference type="Pfam" id="PF01895">
    <property type="entry name" value="PhoU"/>
    <property type="match status" value="1"/>
</dbReference>
<evidence type="ECO:0000259" key="1">
    <source>
        <dbReference type="SMART" id="SM00966"/>
    </source>
</evidence>
<dbReference type="Proteomes" id="UP000290932">
    <property type="component" value="Unassembled WGS sequence"/>
</dbReference>
<dbReference type="PANTHER" id="PTHR42930:SF2">
    <property type="entry name" value="PHOU DOMAIN-CONTAINING PROTEIN"/>
    <property type="match status" value="1"/>
</dbReference>
<keyword evidence="3" id="KW-1185">Reference proteome</keyword>
<dbReference type="GO" id="GO:0003677">
    <property type="term" value="F:DNA binding"/>
    <property type="evidence" value="ECO:0007669"/>
    <property type="project" value="InterPro"/>
</dbReference>
<gene>
    <name evidence="2" type="ORF">ABH15_12320</name>
</gene>
<dbReference type="SUPFAM" id="SSF109755">
    <property type="entry name" value="PhoU-like"/>
    <property type="match status" value="1"/>
</dbReference>
<dbReference type="SMART" id="SM00966">
    <property type="entry name" value="SpoVT_AbrB"/>
    <property type="match status" value="1"/>
</dbReference>
<name>A0A498GYL1_9EURY</name>
<evidence type="ECO:0000313" key="3">
    <source>
        <dbReference type="Proteomes" id="UP000290932"/>
    </source>
</evidence>
<feature type="domain" description="SpoVT-AbrB" evidence="1">
    <location>
        <begin position="8"/>
        <end position="54"/>
    </location>
</feature>
<dbReference type="Gene3D" id="1.20.58.220">
    <property type="entry name" value="Phosphate transport system protein phou homolog 2, domain 2"/>
    <property type="match status" value="1"/>
</dbReference>
<accession>A0A498GYL1</accession>
<dbReference type="AlphaFoldDB" id="A0A498GYL1"/>
<dbReference type="OrthoDB" id="40991at2157"/>
<dbReference type="InterPro" id="IPR007159">
    <property type="entry name" value="SpoVT-AbrB_dom"/>
</dbReference>